<dbReference type="Gene3D" id="2.40.10.350">
    <property type="entry name" value="Rod shape-determining protein MreC, domain 2"/>
    <property type="match status" value="1"/>
</dbReference>
<evidence type="ECO:0000313" key="9">
    <source>
        <dbReference type="EMBL" id="MEB3429881.1"/>
    </source>
</evidence>
<keyword evidence="7" id="KW-0472">Membrane</keyword>
<evidence type="ECO:0000256" key="5">
    <source>
        <dbReference type="PIRNR" id="PIRNR038471"/>
    </source>
</evidence>
<dbReference type="GO" id="GO:0008360">
    <property type="term" value="P:regulation of cell shape"/>
    <property type="evidence" value="ECO:0007669"/>
    <property type="project" value="UniProtKB-KW"/>
</dbReference>
<evidence type="ECO:0000256" key="2">
    <source>
        <dbReference type="ARBA" id="ARBA00013855"/>
    </source>
</evidence>
<dbReference type="InterPro" id="IPR055342">
    <property type="entry name" value="MreC_beta-barrel_core"/>
</dbReference>
<dbReference type="PANTHER" id="PTHR34138:SF1">
    <property type="entry name" value="CELL SHAPE-DETERMINING PROTEIN MREC"/>
    <property type="match status" value="1"/>
</dbReference>
<keyword evidence="10" id="KW-1185">Reference proteome</keyword>
<comment type="similarity">
    <text evidence="1 5">Belongs to the MreC family.</text>
</comment>
<protein>
    <recommendedName>
        <fullName evidence="2 5">Cell shape-determining protein MreC</fullName>
    </recommendedName>
    <alternativeName>
        <fullName evidence="4 5">Cell shape protein MreC</fullName>
    </alternativeName>
</protein>
<evidence type="ECO:0000256" key="7">
    <source>
        <dbReference type="SAM" id="Phobius"/>
    </source>
</evidence>
<dbReference type="GO" id="GO:0005886">
    <property type="term" value="C:plasma membrane"/>
    <property type="evidence" value="ECO:0007669"/>
    <property type="project" value="TreeGrafter"/>
</dbReference>
<sequence>MKEISLKSKIIVFISTIVIILSIMFVTKEENNSFSTVQNIIAKVYNPALKGFSFAGDKFMDLFSTIFASEKLRNENEALKLENNELKKNIAIYENLISNAKFLEEEKNLIANTKYKLKPSYIIAKDPSSYFLSFTIDKGKKDGVKAGDIVVIGKEIGNKQYIESLVGTVDTVGNSYSKVSAVINEDKGISFKTARTGAGGVLDGRVENGFSGNLFDEAADVKVGDKLLTSGTGGIFPRDIYIGDITEIIVENENIEKIIVESKVDFTNLYRVLILDKDEGDYE</sequence>
<feature type="domain" description="Rod shape-determining protein MreC beta-barrel core" evidence="8">
    <location>
        <begin position="122"/>
        <end position="275"/>
    </location>
</feature>
<gene>
    <name evidence="9" type="primary">mreC</name>
    <name evidence="9" type="ORF">VLK81_07660</name>
</gene>
<comment type="function">
    <text evidence="5">Involved in formation and maintenance of cell shape.</text>
</comment>
<organism evidence="9 10">
    <name type="scientific">Citroniella saccharovorans</name>
    <dbReference type="NCBI Taxonomy" id="2053367"/>
    <lineage>
        <taxon>Bacteria</taxon>
        <taxon>Bacillati</taxon>
        <taxon>Bacillota</taxon>
        <taxon>Tissierellia</taxon>
        <taxon>Tissierellales</taxon>
        <taxon>Peptoniphilaceae</taxon>
        <taxon>Citroniella</taxon>
    </lineage>
</organism>
<dbReference type="InterPro" id="IPR007221">
    <property type="entry name" value="MreC"/>
</dbReference>
<dbReference type="InterPro" id="IPR042175">
    <property type="entry name" value="Cell/Rod_MreC_2"/>
</dbReference>
<dbReference type="Gene3D" id="2.40.10.340">
    <property type="entry name" value="Rod shape-determining protein MreC, domain 1"/>
    <property type="match status" value="1"/>
</dbReference>
<keyword evidence="7" id="KW-1133">Transmembrane helix</keyword>
<evidence type="ECO:0000256" key="1">
    <source>
        <dbReference type="ARBA" id="ARBA00009369"/>
    </source>
</evidence>
<evidence type="ECO:0000256" key="6">
    <source>
        <dbReference type="SAM" id="Coils"/>
    </source>
</evidence>
<feature type="coiled-coil region" evidence="6">
    <location>
        <begin position="69"/>
        <end position="113"/>
    </location>
</feature>
<reference evidence="9 10" key="1">
    <citation type="submission" date="2024-01" db="EMBL/GenBank/DDBJ databases">
        <title>Complete genome sequence of Citroniella saccharovorans strain M6.X9, isolated from human fecal sample.</title>
        <authorList>
            <person name="Cheng G."/>
            <person name="Westerholm M."/>
            <person name="Schnurer A."/>
        </authorList>
    </citation>
    <scope>NUCLEOTIDE SEQUENCE [LARGE SCALE GENOMIC DNA]</scope>
    <source>
        <strain evidence="9 10">DSM 29873</strain>
    </source>
</reference>
<keyword evidence="3 5" id="KW-0133">Cell shape</keyword>
<keyword evidence="6" id="KW-0175">Coiled coil</keyword>
<accession>A0AAW9MUR3</accession>
<dbReference type="Proteomes" id="UP001357733">
    <property type="component" value="Unassembled WGS sequence"/>
</dbReference>
<name>A0AAW9MUR3_9FIRM</name>
<evidence type="ECO:0000313" key="10">
    <source>
        <dbReference type="Proteomes" id="UP001357733"/>
    </source>
</evidence>
<feature type="transmembrane region" description="Helical" evidence="7">
    <location>
        <begin position="10"/>
        <end position="27"/>
    </location>
</feature>
<comment type="caution">
    <text evidence="9">The sequence shown here is derived from an EMBL/GenBank/DDBJ whole genome shotgun (WGS) entry which is preliminary data.</text>
</comment>
<dbReference type="PANTHER" id="PTHR34138">
    <property type="entry name" value="CELL SHAPE-DETERMINING PROTEIN MREC"/>
    <property type="match status" value="1"/>
</dbReference>
<evidence type="ECO:0000256" key="4">
    <source>
        <dbReference type="ARBA" id="ARBA00032089"/>
    </source>
</evidence>
<dbReference type="PIRSF" id="PIRSF038471">
    <property type="entry name" value="MreC"/>
    <property type="match status" value="1"/>
</dbReference>
<evidence type="ECO:0000256" key="3">
    <source>
        <dbReference type="ARBA" id="ARBA00022960"/>
    </source>
</evidence>
<proteinExistence type="inferred from homology"/>
<dbReference type="Pfam" id="PF04085">
    <property type="entry name" value="MreC"/>
    <property type="match status" value="1"/>
</dbReference>
<dbReference type="AlphaFoldDB" id="A0AAW9MUR3"/>
<dbReference type="EMBL" id="JAYKOT010000003">
    <property type="protein sequence ID" value="MEB3429881.1"/>
    <property type="molecule type" value="Genomic_DNA"/>
</dbReference>
<dbReference type="InterPro" id="IPR042177">
    <property type="entry name" value="Cell/Rod_1"/>
</dbReference>
<keyword evidence="7" id="KW-0812">Transmembrane</keyword>
<dbReference type="RefSeq" id="WP_324620036.1">
    <property type="nucleotide sequence ID" value="NZ_JAYKOT010000003.1"/>
</dbReference>
<evidence type="ECO:0000259" key="8">
    <source>
        <dbReference type="Pfam" id="PF04085"/>
    </source>
</evidence>